<dbReference type="SUPFAM" id="SSF64593">
    <property type="entry name" value="Intermediate filament protein, coiled coil region"/>
    <property type="match status" value="1"/>
</dbReference>
<proteinExistence type="predicted"/>
<feature type="region of interest" description="Disordered" evidence="10">
    <location>
        <begin position="41"/>
        <end position="76"/>
    </location>
</feature>
<comment type="caution">
    <text evidence="12">The sequence shown here is derived from an EMBL/GenBank/DDBJ whole genome shotgun (WGS) entry which is preliminary data.</text>
</comment>
<sequence>MSFGGADALLGVQHGGCGMCSTAGSSSGFLSRTRTSVISVSASPSRFRGAGPASSTDSLDTLSNRAGAAAARSEKEQLQALNDGSAGYIDKVRQLEVNNRSLEGEAAALWQQQAGRATMVEL</sequence>
<evidence type="ECO:0000256" key="6">
    <source>
        <dbReference type="ARBA" id="ARBA00023054"/>
    </source>
</evidence>
<evidence type="ECO:0000256" key="8">
    <source>
        <dbReference type="ARBA" id="ARBA00023273"/>
    </source>
</evidence>
<evidence type="ECO:0000256" key="5">
    <source>
        <dbReference type="ARBA" id="ARBA00022754"/>
    </source>
</evidence>
<protein>
    <recommendedName>
        <fullName evidence="11">IF rod domain-containing protein</fullName>
    </recommendedName>
</protein>
<evidence type="ECO:0000256" key="3">
    <source>
        <dbReference type="ARBA" id="ARBA00022490"/>
    </source>
</evidence>
<organism evidence="12 13">
    <name type="scientific">Saguinus oedipus</name>
    <name type="common">Cotton-top tamarin</name>
    <name type="synonym">Oedipomidas oedipus</name>
    <dbReference type="NCBI Taxonomy" id="9490"/>
    <lineage>
        <taxon>Eukaryota</taxon>
        <taxon>Metazoa</taxon>
        <taxon>Chordata</taxon>
        <taxon>Craniata</taxon>
        <taxon>Vertebrata</taxon>
        <taxon>Euteleostomi</taxon>
        <taxon>Mammalia</taxon>
        <taxon>Eutheria</taxon>
        <taxon>Euarchontoglires</taxon>
        <taxon>Primates</taxon>
        <taxon>Haplorrhini</taxon>
        <taxon>Platyrrhini</taxon>
        <taxon>Cebidae</taxon>
        <taxon>Callitrichinae</taxon>
        <taxon>Saguinus</taxon>
    </lineage>
</organism>
<evidence type="ECO:0000313" key="12">
    <source>
        <dbReference type="EMBL" id="KAK2113919.1"/>
    </source>
</evidence>
<accession>A0ABQ9VYM2</accession>
<evidence type="ECO:0000256" key="1">
    <source>
        <dbReference type="ARBA" id="ARBA00004245"/>
    </source>
</evidence>
<evidence type="ECO:0000256" key="4">
    <source>
        <dbReference type="ARBA" id="ARBA00022553"/>
    </source>
</evidence>
<keyword evidence="5" id="KW-0403">Intermediate filament</keyword>
<dbReference type="PANTHER" id="PTHR23214">
    <property type="entry name" value="NEUROFILAMENT TRIPLET H PROTEIN"/>
    <property type="match status" value="1"/>
</dbReference>
<keyword evidence="8" id="KW-0966">Cell projection</keyword>
<evidence type="ECO:0000259" key="11">
    <source>
        <dbReference type="Pfam" id="PF00038"/>
    </source>
</evidence>
<dbReference type="Proteomes" id="UP001266305">
    <property type="component" value="Unassembled WGS sequence"/>
</dbReference>
<evidence type="ECO:0000313" key="13">
    <source>
        <dbReference type="Proteomes" id="UP001266305"/>
    </source>
</evidence>
<dbReference type="PANTHER" id="PTHR23214:SF1">
    <property type="entry name" value="NEUROFILAMENT HEAVY POLYPEPTIDE"/>
    <property type="match status" value="1"/>
</dbReference>
<keyword evidence="3" id="KW-0963">Cytoplasm</keyword>
<evidence type="ECO:0000256" key="2">
    <source>
        <dbReference type="ARBA" id="ARBA00004489"/>
    </source>
</evidence>
<keyword evidence="7" id="KW-0206">Cytoskeleton</keyword>
<reference evidence="12 13" key="1">
    <citation type="submission" date="2023-05" db="EMBL/GenBank/DDBJ databases">
        <title>B98-5 Cell Line De Novo Hybrid Assembly: An Optical Mapping Approach.</title>
        <authorList>
            <person name="Kananen K."/>
            <person name="Auerbach J.A."/>
            <person name="Kautto E."/>
            <person name="Blachly J.S."/>
        </authorList>
    </citation>
    <scope>NUCLEOTIDE SEQUENCE [LARGE SCALE GENOMIC DNA]</scope>
    <source>
        <strain evidence="12">B95-8</strain>
        <tissue evidence="12">Cell line</tissue>
    </source>
</reference>
<comment type="subcellular location">
    <subcellularLocation>
        <location evidence="2">Cell projection</location>
        <location evidence="2">Axon</location>
    </subcellularLocation>
    <subcellularLocation>
        <location evidence="1">Cytoplasm</location>
        <location evidence="1">Cytoskeleton</location>
    </subcellularLocation>
</comment>
<keyword evidence="4" id="KW-0597">Phosphoprotein</keyword>
<gene>
    <name evidence="12" type="ORF">P7K49_008185</name>
</gene>
<dbReference type="InterPro" id="IPR039008">
    <property type="entry name" value="IF_rod_dom"/>
</dbReference>
<comment type="subunit">
    <text evidence="9">Forms heterodimers with NEFL; which can further hetero-oligomerize (in vitro). Forms heterodimers with INA (in vitro).</text>
</comment>
<keyword evidence="6" id="KW-0175">Coiled coil</keyword>
<dbReference type="EMBL" id="JASSZA010000004">
    <property type="protein sequence ID" value="KAK2113919.1"/>
    <property type="molecule type" value="Genomic_DNA"/>
</dbReference>
<dbReference type="Pfam" id="PF00038">
    <property type="entry name" value="Filament"/>
    <property type="match status" value="1"/>
</dbReference>
<name>A0ABQ9VYM2_SAGOE</name>
<feature type="domain" description="IF rod" evidence="11">
    <location>
        <begin position="73"/>
        <end position="115"/>
    </location>
</feature>
<keyword evidence="13" id="KW-1185">Reference proteome</keyword>
<evidence type="ECO:0000256" key="7">
    <source>
        <dbReference type="ARBA" id="ARBA00023212"/>
    </source>
</evidence>
<evidence type="ECO:0000256" key="10">
    <source>
        <dbReference type="SAM" id="MobiDB-lite"/>
    </source>
</evidence>
<evidence type="ECO:0000256" key="9">
    <source>
        <dbReference type="ARBA" id="ARBA00046768"/>
    </source>
</evidence>
<feature type="compositionally biased region" description="Polar residues" evidence="10">
    <location>
        <begin position="53"/>
        <end position="64"/>
    </location>
</feature>